<keyword evidence="4" id="KW-1185">Reference proteome</keyword>
<dbReference type="PANTHER" id="PTHR32114:SF2">
    <property type="entry name" value="ABC TRANSPORTER ABCH.3"/>
    <property type="match status" value="1"/>
</dbReference>
<dbReference type="STRING" id="428992.SAMN05216272_105332"/>
<dbReference type="Pfam" id="PF13166">
    <property type="entry name" value="AAA_13"/>
    <property type="match status" value="1"/>
</dbReference>
<proteinExistence type="predicted"/>
<dbReference type="RefSeq" id="WP_090263240.1">
    <property type="nucleotide sequence ID" value="NZ_FNDS01000005.1"/>
</dbReference>
<evidence type="ECO:0000256" key="1">
    <source>
        <dbReference type="SAM" id="Coils"/>
    </source>
</evidence>
<accession>A0A1G8HMJ9</accession>
<evidence type="ECO:0000259" key="2">
    <source>
        <dbReference type="Pfam" id="PF13166"/>
    </source>
</evidence>
<dbReference type="InterPro" id="IPR026866">
    <property type="entry name" value="CR006_AAA"/>
</dbReference>
<dbReference type="InterPro" id="IPR027417">
    <property type="entry name" value="P-loop_NTPase"/>
</dbReference>
<dbReference type="SUPFAM" id="SSF52540">
    <property type="entry name" value="P-loop containing nucleoside triphosphate hydrolases"/>
    <property type="match status" value="1"/>
</dbReference>
<dbReference type="PANTHER" id="PTHR32114">
    <property type="entry name" value="ABC TRANSPORTER ABCH.3"/>
    <property type="match status" value="1"/>
</dbReference>
<name>A0A1G8HMJ9_9PSED</name>
<organism evidence="3 4">
    <name type="scientific">Pseudomonas panipatensis</name>
    <dbReference type="NCBI Taxonomy" id="428992"/>
    <lineage>
        <taxon>Bacteria</taxon>
        <taxon>Pseudomonadati</taxon>
        <taxon>Pseudomonadota</taxon>
        <taxon>Gammaproteobacteria</taxon>
        <taxon>Pseudomonadales</taxon>
        <taxon>Pseudomonadaceae</taxon>
        <taxon>Pseudomonas</taxon>
    </lineage>
</organism>
<dbReference type="AlphaFoldDB" id="A0A1G8HMJ9"/>
<sequence>MLEKVISIENIGVIKSGVPRPLTLEKVTLVYADNARGKSTLAALLSACAAANVPELIKRKTVGAQSDQKVLLRFKAPAGDFNAQFDGKVWAGQQPNLHVFNQDFVERNVYTSSGVTPDQRASLLELALGDAAVAAQAEFSKQSELQRTKAGAVREAEGALTGYRGDLTVDRFIALPEAPNADDEIQALDKQIADAQGIAAILAKPNFKKLTAPTFDLAKFKAIAGSEFEQVQDGAEALVKKHFEAHLGAETERWVSTGLHHKPEQDCPFCGQKTGGLALIQAYKAYFNQAYKDHLADIESLKDLVIRDISVASISSWAGIQAFNEGAAGNWNGFIEFTLPAIDIVAAERGIQEAQQSLIKLAEHKKAFPLIAIESGAVSEIEASLGPVNALVTAFNAEIDAINEKIVAHKKTLAAADVQALNASRATMRLQKVRHDPKVKALVAVVTTARSEHKNAEKAKNDAKATLDGLMANLLTTFQTAINGWLSRFGAPFSIEKLTTSYAGGDPRGHYVINVRGAKVNVGPGAAGELSFHAALSEGDKRTLAFAFFLARLFADPNRALATVVLDDVFTSLDHHRRHNTVEAAVKMAQECAQVIVLGHDAHFLRELRKRVKRKSVGETLELCLHRDADNYSLLTGFDLDEFCASDYYKNYVLTESFLAGAVPQEKLLDVAKALRPLVEGHLHKSFPKRFKDGQTVGQMLEVVKNAISPNPLVALQPLHGDLCDFNDFAASFHHDTSGGHPRVDINDAELRQYAEAALKFIQSRKLR</sequence>
<evidence type="ECO:0000313" key="4">
    <source>
        <dbReference type="Proteomes" id="UP000199636"/>
    </source>
</evidence>
<dbReference type="Gene3D" id="3.40.50.300">
    <property type="entry name" value="P-loop containing nucleotide triphosphate hydrolases"/>
    <property type="match status" value="1"/>
</dbReference>
<feature type="domain" description="Protein CR006 P-loop" evidence="2">
    <location>
        <begin position="151"/>
        <end position="636"/>
    </location>
</feature>
<evidence type="ECO:0000313" key="3">
    <source>
        <dbReference type="EMBL" id="SDI07926.1"/>
    </source>
</evidence>
<dbReference type="EMBL" id="FNDS01000005">
    <property type="protein sequence ID" value="SDI07926.1"/>
    <property type="molecule type" value="Genomic_DNA"/>
</dbReference>
<reference evidence="4" key="1">
    <citation type="submission" date="2016-10" db="EMBL/GenBank/DDBJ databases">
        <authorList>
            <person name="Varghese N."/>
            <person name="Submissions S."/>
        </authorList>
    </citation>
    <scope>NUCLEOTIDE SEQUENCE [LARGE SCALE GENOMIC DNA]</scope>
    <source>
        <strain evidence="4">CCM 7469</strain>
    </source>
</reference>
<feature type="coiled-coil region" evidence="1">
    <location>
        <begin position="446"/>
        <end position="473"/>
    </location>
</feature>
<dbReference type="CDD" id="cd00267">
    <property type="entry name" value="ABC_ATPase"/>
    <property type="match status" value="1"/>
</dbReference>
<gene>
    <name evidence="3" type="ORF">SAMN05216272_105332</name>
</gene>
<protein>
    <submittedName>
        <fullName evidence="3">Wobble nucleotide-excising tRNase</fullName>
    </submittedName>
</protein>
<dbReference type="Proteomes" id="UP000199636">
    <property type="component" value="Unassembled WGS sequence"/>
</dbReference>
<keyword evidence="1" id="KW-0175">Coiled coil</keyword>
<dbReference type="OrthoDB" id="9795565at2"/>